<dbReference type="AlphaFoldDB" id="A0A1G7TNT2"/>
<dbReference type="EMBL" id="FNCI01000011">
    <property type="protein sequence ID" value="SDG36349.1"/>
    <property type="molecule type" value="Genomic_DNA"/>
</dbReference>
<protein>
    <submittedName>
        <fullName evidence="1">Uncharacterized protein</fullName>
    </submittedName>
</protein>
<sequence>MKREDAVNPSQDARLFHLTATDGGNTGIAWMHYPALKKALRFSMPGAEKDS</sequence>
<gene>
    <name evidence="1" type="ORF">SAMN05216571_1118</name>
</gene>
<keyword evidence="2" id="KW-1185">Reference proteome</keyword>
<accession>A0A1G7TNT2</accession>
<name>A0A1G7TNT2_9GAMM</name>
<reference evidence="1 2" key="1">
    <citation type="submission" date="2016-10" db="EMBL/GenBank/DDBJ databases">
        <authorList>
            <person name="de Groot N.N."/>
        </authorList>
    </citation>
    <scope>NUCLEOTIDE SEQUENCE [LARGE SCALE GENOMIC DNA]</scope>
    <source>
        <strain evidence="1 2">BH539</strain>
    </source>
</reference>
<organism evidence="1 2">
    <name type="scientific">Onishia taeanensis</name>
    <dbReference type="NCBI Taxonomy" id="284577"/>
    <lineage>
        <taxon>Bacteria</taxon>
        <taxon>Pseudomonadati</taxon>
        <taxon>Pseudomonadota</taxon>
        <taxon>Gammaproteobacteria</taxon>
        <taxon>Oceanospirillales</taxon>
        <taxon>Halomonadaceae</taxon>
        <taxon>Onishia</taxon>
    </lineage>
</organism>
<evidence type="ECO:0000313" key="1">
    <source>
        <dbReference type="EMBL" id="SDG36349.1"/>
    </source>
</evidence>
<evidence type="ECO:0000313" key="2">
    <source>
        <dbReference type="Proteomes" id="UP000198641"/>
    </source>
</evidence>
<dbReference type="Proteomes" id="UP000198641">
    <property type="component" value="Unassembled WGS sequence"/>
</dbReference>
<proteinExistence type="predicted"/>
<dbReference type="RefSeq" id="WP_175491678.1">
    <property type="nucleotide sequence ID" value="NZ_FNCI01000011.1"/>
</dbReference>